<evidence type="ECO:0000256" key="3">
    <source>
        <dbReference type="SAM" id="SignalP"/>
    </source>
</evidence>
<name>A0A1F8F209_9BACT</name>
<organism evidence="4 5">
    <name type="scientific">Candidatus Yanofskybacteria bacterium RIFCSPHIGHO2_02_FULL_38_22b</name>
    <dbReference type="NCBI Taxonomy" id="1802673"/>
    <lineage>
        <taxon>Bacteria</taxon>
        <taxon>Candidatus Yanofskyibacteriota</taxon>
    </lineage>
</organism>
<reference evidence="4 5" key="1">
    <citation type="journal article" date="2016" name="Nat. Commun.">
        <title>Thousands of microbial genomes shed light on interconnected biogeochemical processes in an aquifer system.</title>
        <authorList>
            <person name="Anantharaman K."/>
            <person name="Brown C.T."/>
            <person name="Hug L.A."/>
            <person name="Sharon I."/>
            <person name="Castelle C.J."/>
            <person name="Probst A.J."/>
            <person name="Thomas B.C."/>
            <person name="Singh A."/>
            <person name="Wilkins M.J."/>
            <person name="Karaoz U."/>
            <person name="Brodie E.L."/>
            <person name="Williams K.H."/>
            <person name="Hubbard S.S."/>
            <person name="Banfield J.F."/>
        </authorList>
    </citation>
    <scope>NUCLEOTIDE SEQUENCE [LARGE SCALE GENOMIC DNA]</scope>
</reference>
<feature type="signal peptide" evidence="3">
    <location>
        <begin position="1"/>
        <end position="35"/>
    </location>
</feature>
<feature type="transmembrane region" description="Helical" evidence="2">
    <location>
        <begin position="195"/>
        <end position="216"/>
    </location>
</feature>
<comment type="caution">
    <text evidence="4">The sequence shown here is derived from an EMBL/GenBank/DDBJ whole genome shotgun (WGS) entry which is preliminary data.</text>
</comment>
<accession>A0A1F8F209</accession>
<dbReference type="EMBL" id="MGJN01000020">
    <property type="protein sequence ID" value="OGN06309.1"/>
    <property type="molecule type" value="Genomic_DNA"/>
</dbReference>
<evidence type="ECO:0000256" key="1">
    <source>
        <dbReference type="SAM" id="MobiDB-lite"/>
    </source>
</evidence>
<protein>
    <recommendedName>
        <fullName evidence="6">PEGA domain-containing protein</fullName>
    </recommendedName>
</protein>
<keyword evidence="3" id="KW-0732">Signal</keyword>
<feature type="chain" id="PRO_5009535406" description="PEGA domain-containing protein" evidence="3">
    <location>
        <begin position="36"/>
        <end position="262"/>
    </location>
</feature>
<dbReference type="Proteomes" id="UP000176834">
    <property type="component" value="Unassembled WGS sequence"/>
</dbReference>
<evidence type="ECO:0000313" key="5">
    <source>
        <dbReference type="Proteomes" id="UP000176834"/>
    </source>
</evidence>
<evidence type="ECO:0008006" key="6">
    <source>
        <dbReference type="Google" id="ProtNLM"/>
    </source>
</evidence>
<keyword evidence="2" id="KW-0812">Transmembrane</keyword>
<evidence type="ECO:0000256" key="2">
    <source>
        <dbReference type="SAM" id="Phobius"/>
    </source>
</evidence>
<dbReference type="AlphaFoldDB" id="A0A1F8F209"/>
<keyword evidence="2" id="KW-0472">Membrane</keyword>
<proteinExistence type="predicted"/>
<feature type="compositionally biased region" description="Pro residues" evidence="1">
    <location>
        <begin position="228"/>
        <end position="240"/>
    </location>
</feature>
<evidence type="ECO:0000313" key="4">
    <source>
        <dbReference type="EMBL" id="OGN06309.1"/>
    </source>
</evidence>
<feature type="region of interest" description="Disordered" evidence="1">
    <location>
        <begin position="226"/>
        <end position="262"/>
    </location>
</feature>
<keyword evidence="2" id="KW-1133">Transmembrane helix</keyword>
<sequence length="262" mass="29000">MKNEKQQLKNKKLIGFKFLILLSTFYFLLSTSASAVTKPDPNQDLSSLSYVFYLYYDNGQLFGDRDYPVKYDILNETFVLQVVAPGFYKLEILNSNSEVVETIQFDPRQGNPSFTVGKAQIKAPYVANGQRAVFYNDQGTQLVNLFIFEGALCNDDGSCSLGQGENENTCPSDCVKKTTTPLPVSPIPLEEGFDMLNIITYVVGGLLVAVGAWFGWKWWQKKKEESFLPPPASPPAPPALPTQGSTPLPPSPLSGENLLPLR</sequence>
<gene>
    <name evidence="4" type="ORF">A3B86_04295</name>
</gene>